<feature type="binding site" evidence="9">
    <location>
        <begin position="465"/>
        <end position="469"/>
    </location>
    <ligand>
        <name>substrate</name>
    </ligand>
</feature>
<reference evidence="12 13" key="1">
    <citation type="journal article" date="2015" name="Genome Announc.">
        <title>Virulence Factor Genes Detected in the Complete Genome Sequence of Corynebacterium uterequi DSM 45634, Isolated from the Uterus of a Maiden Mare.</title>
        <authorList>
            <person name="Ruckert C."/>
            <person name="Kriete M."/>
            <person name="Jaenicke S."/>
            <person name="Winkler A."/>
            <person name="Tauch A."/>
        </authorList>
    </citation>
    <scope>NUCLEOTIDE SEQUENCE [LARGE SCALE GENOMIC DNA]</scope>
    <source>
        <strain evidence="12 13">DSM 45634</strain>
    </source>
</reference>
<dbReference type="EC" id="3.1.-.-" evidence="9"/>
<dbReference type="Pfam" id="PF12706">
    <property type="entry name" value="Lactamase_B_2"/>
    <property type="match status" value="1"/>
</dbReference>
<dbReference type="RefSeq" id="WP_047259751.1">
    <property type="nucleotide sequence ID" value="NZ_CP011546.1"/>
</dbReference>
<dbReference type="InterPro" id="IPR036866">
    <property type="entry name" value="RibonucZ/Hydroxyglut_hydro"/>
</dbReference>
<dbReference type="InterPro" id="IPR042173">
    <property type="entry name" value="RNase_J_2"/>
</dbReference>
<dbReference type="GO" id="GO:0004521">
    <property type="term" value="F:RNA endonuclease activity"/>
    <property type="evidence" value="ECO:0007669"/>
    <property type="project" value="UniProtKB-UniRule"/>
</dbReference>
<dbReference type="HAMAP" id="MF_01491">
    <property type="entry name" value="RNase_J_bact"/>
    <property type="match status" value="1"/>
</dbReference>
<evidence type="ECO:0000256" key="10">
    <source>
        <dbReference type="SAM" id="MobiDB-lite"/>
    </source>
</evidence>
<dbReference type="InterPro" id="IPR004613">
    <property type="entry name" value="RNase_J"/>
</dbReference>
<feature type="domain" description="Metallo-beta-lactamase" evidence="11">
    <location>
        <begin position="122"/>
        <end position="316"/>
    </location>
</feature>
<keyword evidence="8 9" id="KW-0694">RNA-binding</keyword>
<accession>A0A0G3HHA9</accession>
<dbReference type="Gene3D" id="3.60.15.10">
    <property type="entry name" value="Ribonuclease Z/Hydroxyacylglutathione hydrolase-like"/>
    <property type="match status" value="1"/>
</dbReference>
<dbReference type="Proteomes" id="UP000035548">
    <property type="component" value="Chromosome"/>
</dbReference>
<keyword evidence="3" id="KW-0479">Metal-binding</keyword>
<dbReference type="GO" id="GO:0003723">
    <property type="term" value="F:RNA binding"/>
    <property type="evidence" value="ECO:0007669"/>
    <property type="project" value="UniProtKB-UniRule"/>
</dbReference>
<proteinExistence type="inferred from homology"/>
<comment type="subunit">
    <text evidence="9">Homodimer, may be a subunit of the RNA degradosome.</text>
</comment>
<dbReference type="PATRIC" id="fig|1072256.5.peg.1308"/>
<dbReference type="CDD" id="cd07714">
    <property type="entry name" value="RNaseJ_MBL-fold"/>
    <property type="match status" value="1"/>
</dbReference>
<evidence type="ECO:0000256" key="4">
    <source>
        <dbReference type="ARBA" id="ARBA00022759"/>
    </source>
</evidence>
<dbReference type="Pfam" id="PF07521">
    <property type="entry name" value="RMMBL"/>
    <property type="match status" value="1"/>
</dbReference>
<dbReference type="SMART" id="SM00849">
    <property type="entry name" value="Lactamase_B"/>
    <property type="match status" value="1"/>
</dbReference>
<dbReference type="Gene3D" id="3.10.20.580">
    <property type="match status" value="1"/>
</dbReference>
<dbReference type="InterPro" id="IPR055132">
    <property type="entry name" value="RNase_J_b_CASP"/>
</dbReference>
<dbReference type="NCBIfam" id="TIGR00649">
    <property type="entry name" value="MG423"/>
    <property type="match status" value="1"/>
</dbReference>
<dbReference type="InterPro" id="IPR030854">
    <property type="entry name" value="RNase_J_bac"/>
</dbReference>
<evidence type="ECO:0000256" key="3">
    <source>
        <dbReference type="ARBA" id="ARBA00022723"/>
    </source>
</evidence>
<comment type="subcellular location">
    <subcellularLocation>
        <location evidence="9">Cytoplasm</location>
    </subcellularLocation>
</comment>
<comment type="function">
    <text evidence="9">An RNase that has 5'-3' exonuclease and possibly endonuclease activity. Involved in maturation of rRNA and in some organisms also mRNA maturation and/or decay.</text>
</comment>
<keyword evidence="7 9" id="KW-0269">Exonuclease</keyword>
<dbReference type="PROSITE" id="PS01292">
    <property type="entry name" value="UPF0036"/>
    <property type="match status" value="1"/>
</dbReference>
<protein>
    <recommendedName>
        <fullName evidence="9">Ribonuclease J</fullName>
        <shortName evidence="9">RNase J</shortName>
        <ecNumber evidence="9">3.1.-.-</ecNumber>
    </recommendedName>
</protein>
<evidence type="ECO:0000256" key="5">
    <source>
        <dbReference type="ARBA" id="ARBA00022801"/>
    </source>
</evidence>
<dbReference type="SUPFAM" id="SSF56281">
    <property type="entry name" value="Metallo-hydrolase/oxidoreductase"/>
    <property type="match status" value="1"/>
</dbReference>
<organism evidence="12 13">
    <name type="scientific">Corynebacterium uterequi</name>
    <dbReference type="NCBI Taxonomy" id="1072256"/>
    <lineage>
        <taxon>Bacteria</taxon>
        <taxon>Bacillati</taxon>
        <taxon>Actinomycetota</taxon>
        <taxon>Actinomycetes</taxon>
        <taxon>Mycobacteriales</taxon>
        <taxon>Corynebacteriaceae</taxon>
        <taxon>Corynebacterium</taxon>
    </lineage>
</organism>
<keyword evidence="6" id="KW-0862">Zinc</keyword>
<dbReference type="KEGG" id="cut:CUTER_06620"/>
<dbReference type="PANTHER" id="PTHR43694:SF1">
    <property type="entry name" value="RIBONUCLEASE J"/>
    <property type="match status" value="1"/>
</dbReference>
<evidence type="ECO:0000256" key="9">
    <source>
        <dbReference type="HAMAP-Rule" id="MF_01491"/>
    </source>
</evidence>
<dbReference type="EMBL" id="CP011546">
    <property type="protein sequence ID" value="AKK11313.1"/>
    <property type="molecule type" value="Genomic_DNA"/>
</dbReference>
<dbReference type="OrthoDB" id="9770211at2"/>
<dbReference type="GO" id="GO:0004534">
    <property type="term" value="F:5'-3' RNA exonuclease activity"/>
    <property type="evidence" value="ECO:0007669"/>
    <property type="project" value="UniProtKB-UniRule"/>
</dbReference>
<dbReference type="Gene3D" id="3.40.50.10710">
    <property type="entry name" value="Metallo-hydrolase/oxidoreductase"/>
    <property type="match status" value="1"/>
</dbReference>
<gene>
    <name evidence="9" type="primary">rnj</name>
    <name evidence="12" type="ORF">CUTER_06620</name>
</gene>
<dbReference type="InterPro" id="IPR001279">
    <property type="entry name" value="Metallo-B-lactamas"/>
</dbReference>
<dbReference type="STRING" id="1072256.CUTER_06620"/>
<comment type="similarity">
    <text evidence="9">Belongs to the metallo-beta-lactamase superfamily. RNA-metabolizing metallo-beta-lactamase-like family. Bacterial RNase J subfamily.</text>
</comment>
<evidence type="ECO:0000313" key="12">
    <source>
        <dbReference type="EMBL" id="AKK11313.1"/>
    </source>
</evidence>
<evidence type="ECO:0000256" key="2">
    <source>
        <dbReference type="ARBA" id="ARBA00022722"/>
    </source>
</evidence>
<dbReference type="Pfam" id="PF17770">
    <property type="entry name" value="RNase_J_C"/>
    <property type="match status" value="1"/>
</dbReference>
<dbReference type="InterPro" id="IPR041636">
    <property type="entry name" value="RNase_J_C"/>
</dbReference>
<dbReference type="InterPro" id="IPR011108">
    <property type="entry name" value="RMMBL"/>
</dbReference>
<evidence type="ECO:0000256" key="7">
    <source>
        <dbReference type="ARBA" id="ARBA00022839"/>
    </source>
</evidence>
<evidence type="ECO:0000313" key="13">
    <source>
        <dbReference type="Proteomes" id="UP000035548"/>
    </source>
</evidence>
<sequence length="673" mass="72575">MNEPRNRSRKVTRKAGPPETEHTAASTKEAAAVFKAPEKADMTTESAESGKAAQNGSGNRSRNRRGGRGRGNGGNGNGGNRGRRNVVKSMQGNDLTKRLPEPPKAPKGGVRLYNLGGISEIGRNMTVFEYNGRLLIVDVGVLFPSSGEPGVDLILPDFGPIENKLDKIDGIVVTHGHEDHIGAIPWILKLRHDIPIYSAKFTLALIEAKTKEHRQRPKLHEVNKDSDIQIGEFRLRFWTVGHSIPDALGVSIKAGNNHIVMTGDIKLDQTPYDGKPTDLPALSRLGDEGIDLFLVDSTNATTPGISSSEAGIESTFISLVGRARQRVILASFASNVSRVQMAVNAAVAANRKVAFNGRSMIRNMEIAEKMGYLKAPKGTIVSLDEASKMAPHKVMLITTGTQGEPMAALSRMSRREHRQITVRDGDMIILSSSLIPGNEEAVFAVINNLAQIGAEVVTSKDANVHASGHGYAGELLFLYNAARPKNAMPVHGEWRHLRANKELAIATGVPRDNVVLAQNGVVVDLVNGKAQVTGQMPVGHLYVDGVTMGDVDSDVLTDRTHLGAGGVISITCIIDDSTGRLVEPPSVSTTGFADDDRGVIPEVTDMVEGTMTDMAAQGENDTYRIVQQLRRRVSRAINQKWKREPVILPTVIAMNTGSLVIDDDDVTSARESL</sequence>
<reference evidence="13" key="2">
    <citation type="submission" date="2015-05" db="EMBL/GenBank/DDBJ databases">
        <title>Complete genome sequence of Corynebacterium uterequi DSM 45634, isolated from the uterus of a maiden mare.</title>
        <authorList>
            <person name="Ruckert C."/>
            <person name="Albersmeier A."/>
            <person name="Winkler A."/>
            <person name="Tauch A."/>
        </authorList>
    </citation>
    <scope>NUCLEOTIDE SEQUENCE [LARGE SCALE GENOMIC DNA]</scope>
    <source>
        <strain evidence="13">DSM 45634</strain>
    </source>
</reference>
<dbReference type="GO" id="GO:0008270">
    <property type="term" value="F:zinc ion binding"/>
    <property type="evidence" value="ECO:0007669"/>
    <property type="project" value="InterPro"/>
</dbReference>
<evidence type="ECO:0000256" key="1">
    <source>
        <dbReference type="ARBA" id="ARBA00022490"/>
    </source>
</evidence>
<name>A0A0G3HHA9_9CORY</name>
<keyword evidence="5 9" id="KW-0378">Hydrolase</keyword>
<keyword evidence="1 9" id="KW-0963">Cytoplasm</keyword>
<feature type="compositionally biased region" description="Gly residues" evidence="10">
    <location>
        <begin position="69"/>
        <end position="80"/>
    </location>
</feature>
<keyword evidence="4 9" id="KW-0255">Endonuclease</keyword>
<feature type="region of interest" description="Disordered" evidence="10">
    <location>
        <begin position="1"/>
        <end position="109"/>
    </location>
</feature>
<dbReference type="Pfam" id="PF22505">
    <property type="entry name" value="RNase_J_b_CASP"/>
    <property type="match status" value="1"/>
</dbReference>
<evidence type="ECO:0000259" key="11">
    <source>
        <dbReference type="SMART" id="SM00849"/>
    </source>
</evidence>
<keyword evidence="2 9" id="KW-0540">Nuclease</keyword>
<keyword evidence="13" id="KW-1185">Reference proteome</keyword>
<keyword evidence="9" id="KW-0698">rRNA processing</keyword>
<evidence type="ECO:0000256" key="6">
    <source>
        <dbReference type="ARBA" id="ARBA00022833"/>
    </source>
</evidence>
<dbReference type="GO" id="GO:0006364">
    <property type="term" value="P:rRNA processing"/>
    <property type="evidence" value="ECO:0007669"/>
    <property type="project" value="UniProtKB-UniRule"/>
</dbReference>
<dbReference type="AlphaFoldDB" id="A0A0G3HHA9"/>
<dbReference type="InterPro" id="IPR001587">
    <property type="entry name" value="RNase_J_CS"/>
</dbReference>
<evidence type="ECO:0000256" key="8">
    <source>
        <dbReference type="ARBA" id="ARBA00022884"/>
    </source>
</evidence>
<dbReference type="PANTHER" id="PTHR43694">
    <property type="entry name" value="RIBONUCLEASE J"/>
    <property type="match status" value="1"/>
</dbReference>
<dbReference type="GO" id="GO:0005737">
    <property type="term" value="C:cytoplasm"/>
    <property type="evidence" value="ECO:0007669"/>
    <property type="project" value="UniProtKB-SubCell"/>
</dbReference>